<dbReference type="GO" id="GO:0043200">
    <property type="term" value="P:response to amino acid"/>
    <property type="evidence" value="ECO:0007669"/>
    <property type="project" value="TreeGrafter"/>
</dbReference>
<evidence type="ECO:0000256" key="3">
    <source>
        <dbReference type="ARBA" id="ARBA00023163"/>
    </source>
</evidence>
<dbReference type="PROSITE" id="PS50956">
    <property type="entry name" value="HTH_ASNC_2"/>
    <property type="match status" value="1"/>
</dbReference>
<evidence type="ECO:0000256" key="1">
    <source>
        <dbReference type="ARBA" id="ARBA00023015"/>
    </source>
</evidence>
<organism evidence="6">
    <name type="scientific">Streptomyces olivaceus</name>
    <dbReference type="NCBI Taxonomy" id="47716"/>
    <lineage>
        <taxon>Bacteria</taxon>
        <taxon>Bacillati</taxon>
        <taxon>Actinomycetota</taxon>
        <taxon>Actinomycetes</taxon>
        <taxon>Kitasatosporales</taxon>
        <taxon>Streptomycetaceae</taxon>
        <taxon>Streptomyces</taxon>
    </lineage>
</organism>
<dbReference type="InterPro" id="IPR019888">
    <property type="entry name" value="Tscrpt_reg_AsnC-like"/>
</dbReference>
<name>A0A2U8T9G6_STROV</name>
<evidence type="ECO:0000256" key="4">
    <source>
        <dbReference type="SAM" id="MobiDB-lite"/>
    </source>
</evidence>
<dbReference type="InterPro" id="IPR036388">
    <property type="entry name" value="WH-like_DNA-bd_sf"/>
</dbReference>
<feature type="region of interest" description="Disordered" evidence="4">
    <location>
        <begin position="228"/>
        <end position="261"/>
    </location>
</feature>
<keyword evidence="3" id="KW-0804">Transcription</keyword>
<dbReference type="InterPro" id="IPR011008">
    <property type="entry name" value="Dimeric_a/b-barrel"/>
</dbReference>
<feature type="region of interest" description="Disordered" evidence="4">
    <location>
        <begin position="1"/>
        <end position="50"/>
    </location>
</feature>
<dbReference type="AlphaFoldDB" id="A0A2U8T9G6"/>
<dbReference type="EMBL" id="MF437311">
    <property type="protein sequence ID" value="AWM72900.1"/>
    <property type="molecule type" value="Genomic_DNA"/>
</dbReference>
<proteinExistence type="predicted"/>
<keyword evidence="2" id="KW-0238">DNA-binding</keyword>
<dbReference type="InterPro" id="IPR000485">
    <property type="entry name" value="AsnC-type_HTH_dom"/>
</dbReference>
<evidence type="ECO:0000313" key="6">
    <source>
        <dbReference type="EMBL" id="AWM72900.1"/>
    </source>
</evidence>
<evidence type="ECO:0000256" key="2">
    <source>
        <dbReference type="ARBA" id="ARBA00023125"/>
    </source>
</evidence>
<dbReference type="Pfam" id="PF13404">
    <property type="entry name" value="HTH_AsnC-type"/>
    <property type="match status" value="2"/>
</dbReference>
<accession>A0A2U8T9G6</accession>
<dbReference type="Gene3D" id="3.30.70.920">
    <property type="match status" value="2"/>
</dbReference>
<dbReference type="GO" id="GO:0005829">
    <property type="term" value="C:cytosol"/>
    <property type="evidence" value="ECO:0007669"/>
    <property type="project" value="TreeGrafter"/>
</dbReference>
<protein>
    <submittedName>
        <fullName evidence="6">Transcriptional regulatory protein</fullName>
    </submittedName>
</protein>
<keyword evidence="1" id="KW-0805">Transcription regulation</keyword>
<dbReference type="InterPro" id="IPR036390">
    <property type="entry name" value="WH_DNA-bd_sf"/>
</dbReference>
<sequence>MRDERPGAAAPAATGPHGGSRRGRSRHESEPHGRAVSHRTPSAGGPKIEHRAHRVSLHRALSIKHNPRNQRIPAPETPPRHTCSMLDTLDSHILHALHIAPRAPFRLVGEVVGASEQTVARRYRTMRRAGTVRVVGLVDPAVQGLVASLVRVSLRPDRIDACADALTRLPEVSFAHITFGGSEIVCSMATPHEGRMPEVLRQLSRTPGVLDIDSRMVLHTYSPPGADWRRLSPSLPEDAERSLREHHPRTAPQGPPLAPHEEDAPLLAALAEDGRASQATLADRTGWTTGRVARRLESLERSGTLFYDVDLALEKLGYPFSAAIWLTTSPAHLHATGSAVAALPRVVFACATTGAQNLMAIVMCTSTADFYDWLSRRLATVPGVTGYTVGVRLRILKKAASLVYQGRLVAPPR</sequence>
<evidence type="ECO:0000259" key="5">
    <source>
        <dbReference type="PROSITE" id="PS50956"/>
    </source>
</evidence>
<feature type="domain" description="HTH asnC-type" evidence="5">
    <location>
        <begin position="266"/>
        <end position="319"/>
    </location>
</feature>
<dbReference type="Gene3D" id="1.10.10.10">
    <property type="entry name" value="Winged helix-like DNA-binding domain superfamily/Winged helix DNA-binding domain"/>
    <property type="match status" value="2"/>
</dbReference>
<dbReference type="Pfam" id="PF01037">
    <property type="entry name" value="AsnC_trans_reg"/>
    <property type="match status" value="2"/>
</dbReference>
<dbReference type="PANTHER" id="PTHR30154">
    <property type="entry name" value="LEUCINE-RESPONSIVE REGULATORY PROTEIN"/>
    <property type="match status" value="1"/>
</dbReference>
<dbReference type="SUPFAM" id="SSF54909">
    <property type="entry name" value="Dimeric alpha+beta barrel"/>
    <property type="match status" value="2"/>
</dbReference>
<dbReference type="SMART" id="SM00344">
    <property type="entry name" value="HTH_ASNC"/>
    <property type="match status" value="2"/>
</dbReference>
<dbReference type="InterPro" id="IPR019887">
    <property type="entry name" value="Tscrpt_reg_AsnC/Lrp_C"/>
</dbReference>
<dbReference type="SUPFAM" id="SSF46785">
    <property type="entry name" value="Winged helix' DNA-binding domain"/>
    <property type="match status" value="2"/>
</dbReference>
<dbReference type="PANTHER" id="PTHR30154:SF34">
    <property type="entry name" value="TRANSCRIPTIONAL REGULATOR AZLB"/>
    <property type="match status" value="1"/>
</dbReference>
<dbReference type="GO" id="GO:0043565">
    <property type="term" value="F:sequence-specific DNA binding"/>
    <property type="evidence" value="ECO:0007669"/>
    <property type="project" value="InterPro"/>
</dbReference>
<reference evidence="6" key="1">
    <citation type="submission" date="2017-07" db="EMBL/GenBank/DDBJ databases">
        <title>A Single Gene Cluster Codes for Two Anthracene Scaffolds from Deep Sea-Derived Streptomyces olivaceus SCSIO T05.</title>
        <authorList>
            <person name="Zhang C."/>
            <person name="Sun C."/>
            <person name="Huang H."/>
            <person name="Gui C."/>
            <person name="Wang L."/>
            <person name="Li Q."/>
            <person name="Ju J."/>
        </authorList>
    </citation>
    <scope>NUCLEOTIDE SEQUENCE</scope>
    <source>
        <strain evidence="6">SCSIO T05</strain>
    </source>
</reference>